<dbReference type="OrthoDB" id="9812089at2"/>
<reference evidence="3" key="1">
    <citation type="submission" date="2016-10" db="EMBL/GenBank/DDBJ databases">
        <authorList>
            <person name="Varghese N."/>
            <person name="Submissions S."/>
        </authorList>
    </citation>
    <scope>NUCLEOTIDE SEQUENCE [LARGE SCALE GENOMIC DNA]</scope>
    <source>
        <strain evidence="3">DSM 24499</strain>
    </source>
</reference>
<protein>
    <submittedName>
        <fullName evidence="2">Predicted SnoaL-like aldol condensation-catalyzing enzyme</fullName>
    </submittedName>
</protein>
<name>A0A1I1N7S9_9FLAO</name>
<dbReference type="InterPro" id="IPR037401">
    <property type="entry name" value="SnoaL-like"/>
</dbReference>
<dbReference type="Proteomes" id="UP000199438">
    <property type="component" value="Unassembled WGS sequence"/>
</dbReference>
<evidence type="ECO:0000259" key="1">
    <source>
        <dbReference type="Pfam" id="PF12680"/>
    </source>
</evidence>
<feature type="domain" description="SnoaL-like" evidence="1">
    <location>
        <begin position="22"/>
        <end position="101"/>
    </location>
</feature>
<dbReference type="Gene3D" id="3.10.450.50">
    <property type="match status" value="1"/>
</dbReference>
<dbReference type="RefSeq" id="WP_092544904.1">
    <property type="nucleotide sequence ID" value="NZ_FOKV01000012.1"/>
</dbReference>
<dbReference type="STRING" id="1334022.SAMN04487907_11231"/>
<gene>
    <name evidence="2" type="ORF">SAMN04487907_11231</name>
</gene>
<accession>A0A1I1N7S9</accession>
<dbReference type="Pfam" id="PF12680">
    <property type="entry name" value="SnoaL_2"/>
    <property type="match status" value="1"/>
</dbReference>
<dbReference type="AlphaFoldDB" id="A0A1I1N7S9"/>
<sequence length="120" mass="13467">MTNKEIAVLFLKTVGMGAVDKGFSAFVSADFIHHNQYFKGDRQSLIDAMKQDHQNNPNQAITPQQVLADKDKVVVHSLVEKADMQIAVVHIFRFSGDKIVELWDLGQVIEENSPNQNGLF</sequence>
<dbReference type="InterPro" id="IPR032710">
    <property type="entry name" value="NTF2-like_dom_sf"/>
</dbReference>
<evidence type="ECO:0000313" key="2">
    <source>
        <dbReference type="EMBL" id="SFC89790.1"/>
    </source>
</evidence>
<organism evidence="2 3">
    <name type="scientific">Zunongwangia mangrovi</name>
    <dbReference type="NCBI Taxonomy" id="1334022"/>
    <lineage>
        <taxon>Bacteria</taxon>
        <taxon>Pseudomonadati</taxon>
        <taxon>Bacteroidota</taxon>
        <taxon>Flavobacteriia</taxon>
        <taxon>Flavobacteriales</taxon>
        <taxon>Flavobacteriaceae</taxon>
        <taxon>Zunongwangia</taxon>
    </lineage>
</organism>
<dbReference type="EMBL" id="FOKV01000012">
    <property type="protein sequence ID" value="SFC89790.1"/>
    <property type="molecule type" value="Genomic_DNA"/>
</dbReference>
<proteinExistence type="predicted"/>
<dbReference type="SUPFAM" id="SSF54427">
    <property type="entry name" value="NTF2-like"/>
    <property type="match status" value="1"/>
</dbReference>
<keyword evidence="3" id="KW-1185">Reference proteome</keyword>
<evidence type="ECO:0000313" key="3">
    <source>
        <dbReference type="Proteomes" id="UP000199438"/>
    </source>
</evidence>